<dbReference type="EMBL" id="JABWSX010000001">
    <property type="protein sequence ID" value="NVL07444.1"/>
    <property type="molecule type" value="Genomic_DNA"/>
</dbReference>
<dbReference type="AlphaFoldDB" id="A0A973WMH6"/>
<reference evidence="1" key="1">
    <citation type="submission" date="2020-06" db="EMBL/GenBank/DDBJ databases">
        <title>Whole Genome Sequence of Bradyrhizobium sp. Strain 66S1MB.</title>
        <authorList>
            <person name="Bromfield E."/>
            <person name="Cloutier S."/>
        </authorList>
    </citation>
    <scope>NUCLEOTIDE SEQUENCE</scope>
    <source>
        <strain evidence="1">66S1MB</strain>
    </source>
</reference>
<organism evidence="1">
    <name type="scientific">Bradyrhizobium quebecense</name>
    <dbReference type="NCBI Taxonomy" id="2748629"/>
    <lineage>
        <taxon>Bacteria</taxon>
        <taxon>Pseudomonadati</taxon>
        <taxon>Pseudomonadota</taxon>
        <taxon>Alphaproteobacteria</taxon>
        <taxon>Hyphomicrobiales</taxon>
        <taxon>Nitrobacteraceae</taxon>
        <taxon>Bradyrhizobium</taxon>
    </lineage>
</organism>
<dbReference type="RefSeq" id="WP_176531115.1">
    <property type="nucleotide sequence ID" value="NZ_CP088022.1"/>
</dbReference>
<sequence>MRVLVEEEDDLAAWALTRVTVLQPLGAITKDVLAASATDLDGVFHIDPKISTNNERGGNRFEEAIPD</sequence>
<gene>
    <name evidence="1" type="ORF">HU230_17220</name>
</gene>
<accession>A0A973WMH6</accession>
<proteinExistence type="predicted"/>
<comment type="caution">
    <text evidence="1">The sequence shown here is derived from an EMBL/GenBank/DDBJ whole genome shotgun (WGS) entry which is preliminary data.</text>
</comment>
<name>A0A973WMH6_9BRAD</name>
<protein>
    <submittedName>
        <fullName evidence="1">Uncharacterized protein</fullName>
    </submittedName>
</protein>
<evidence type="ECO:0000313" key="1">
    <source>
        <dbReference type="EMBL" id="NVL07444.1"/>
    </source>
</evidence>